<dbReference type="EMBL" id="WAEL01000012">
    <property type="protein sequence ID" value="NID13504.1"/>
    <property type="molecule type" value="Genomic_DNA"/>
</dbReference>
<evidence type="ECO:0000313" key="2">
    <source>
        <dbReference type="Proteomes" id="UP000606008"/>
    </source>
</evidence>
<evidence type="ECO:0000313" key="1">
    <source>
        <dbReference type="EMBL" id="NID13504.1"/>
    </source>
</evidence>
<accession>A0ABX0QMG0</accession>
<reference evidence="2" key="2">
    <citation type="submission" date="2023-07" db="EMBL/GenBank/DDBJ databases">
        <authorList>
            <person name="Jung D.-H."/>
        </authorList>
    </citation>
    <scope>NUCLEOTIDE SEQUENCE [LARGE SCALE GENOMIC DNA]</scope>
    <source>
        <strain evidence="2">JA-25</strain>
    </source>
</reference>
<proteinExistence type="predicted"/>
<gene>
    <name evidence="1" type="ORF">F7231_25280</name>
</gene>
<dbReference type="Proteomes" id="UP000606008">
    <property type="component" value="Unassembled WGS sequence"/>
</dbReference>
<comment type="caution">
    <text evidence="1">The sequence shown here is derived from an EMBL/GenBank/DDBJ whole genome shotgun (WGS) entry which is preliminary data.</text>
</comment>
<sequence>MAQPMSGSPLNDEVISIDMATFKPSRRVPFDRPFILKMTVPREATIQNVFVYDVAEAESIDRFNQAANTKGKNLFKMINPIKGTTFSLEDGVLYMGIPPLKPNTNYDIVLINAFSDDLLKHLFKVFSLLHASKPLDAQQVFSDKLDVSKVEPSTLNVIPKNYYHATFSSTQTFYATQVTPLLNGIEDVSAAASLRLAIDNLPKQLIFPEAFTLKVDSNALAAMNLLTEQTYLEAVLRGTQRFAIAQQKPTDAHDFPARLVNLANSRRMVGRLKLLALNLRQKAPTDPNFSQFEQVVTKLESALFDKEKLLADNYKEMVKQIQRNSDFWYGQLLIASSGFETIQAGSSYYLIPEIGVANTLPIGSDGTFTYLPKLLLGFNLGFRPIDKNLKPRYAPREARFWYRTSFTVAITVQPIKHPDFGDFFNNSSLFVGVNYRLNRSIRLGTGPFFLRRTNVNPLISEKPIIVAPYVSLSFDVDITNAINQLTRRFF</sequence>
<dbReference type="RefSeq" id="WP_166694024.1">
    <property type="nucleotide sequence ID" value="NZ_WAEL01000012.1"/>
</dbReference>
<evidence type="ECO:0008006" key="3">
    <source>
        <dbReference type="Google" id="ProtNLM"/>
    </source>
</evidence>
<keyword evidence="2" id="KW-1185">Reference proteome</keyword>
<name>A0ABX0QMG0_9BACT</name>
<organism evidence="1 2">
    <name type="scientific">Fibrivirga algicola</name>
    <dbReference type="NCBI Taxonomy" id="2950420"/>
    <lineage>
        <taxon>Bacteria</taxon>
        <taxon>Pseudomonadati</taxon>
        <taxon>Bacteroidota</taxon>
        <taxon>Cytophagia</taxon>
        <taxon>Cytophagales</taxon>
        <taxon>Spirosomataceae</taxon>
        <taxon>Fibrivirga</taxon>
    </lineage>
</organism>
<protein>
    <recommendedName>
        <fullName evidence="3">SbsA Ig-like domain-containing protein</fullName>
    </recommendedName>
</protein>
<reference evidence="2" key="1">
    <citation type="submission" date="2019-09" db="EMBL/GenBank/DDBJ databases">
        <authorList>
            <person name="Jung D.-H."/>
        </authorList>
    </citation>
    <scope>NUCLEOTIDE SEQUENCE [LARGE SCALE GENOMIC DNA]</scope>
    <source>
        <strain evidence="2">JA-25</strain>
    </source>
</reference>